<proteinExistence type="predicted"/>
<accession>A0A381NWE1</accession>
<dbReference type="AlphaFoldDB" id="A0A381NWE1"/>
<name>A0A381NWE1_9ZZZZ</name>
<gene>
    <name evidence="1" type="ORF">METZ01_LOCUS11621</name>
</gene>
<dbReference type="EMBL" id="UINC01000640">
    <property type="protein sequence ID" value="SUZ58767.1"/>
    <property type="molecule type" value="Genomic_DNA"/>
</dbReference>
<sequence length="223" mass="24976">MLLKVILFTLITTGKTHANKTSTGFGDNDTSIKNFISFPDIRGDSTATISCSGIIKKNGKLNNSGCYIKKPGDEVYVIEINKAVKKSRFAPATHNGKILITYFQYLVHFIQQGESKEIYFYPNPGYKENIEAYGIEHFAAQRSIGKENWQKICPRHQRFTVWVKAHVNEIGQQSNISLTKGSGLQISEKCRKAIKETINSSVFIPANYKGVTVPSTYIEPFGN</sequence>
<organism evidence="1">
    <name type="scientific">marine metagenome</name>
    <dbReference type="NCBI Taxonomy" id="408172"/>
    <lineage>
        <taxon>unclassified sequences</taxon>
        <taxon>metagenomes</taxon>
        <taxon>ecological metagenomes</taxon>
    </lineage>
</organism>
<evidence type="ECO:0000313" key="1">
    <source>
        <dbReference type="EMBL" id="SUZ58767.1"/>
    </source>
</evidence>
<protein>
    <submittedName>
        <fullName evidence="1">Uncharacterized protein</fullName>
    </submittedName>
</protein>
<reference evidence="1" key="1">
    <citation type="submission" date="2018-05" db="EMBL/GenBank/DDBJ databases">
        <authorList>
            <person name="Lanie J.A."/>
            <person name="Ng W.-L."/>
            <person name="Kazmierczak K.M."/>
            <person name="Andrzejewski T.M."/>
            <person name="Davidsen T.M."/>
            <person name="Wayne K.J."/>
            <person name="Tettelin H."/>
            <person name="Glass J.I."/>
            <person name="Rusch D."/>
            <person name="Podicherti R."/>
            <person name="Tsui H.-C.T."/>
            <person name="Winkler M.E."/>
        </authorList>
    </citation>
    <scope>NUCLEOTIDE SEQUENCE</scope>
</reference>